<feature type="transmembrane region" description="Helical" evidence="9">
    <location>
        <begin position="419"/>
        <end position="440"/>
    </location>
</feature>
<keyword evidence="8 9" id="KW-0472">Membrane</keyword>
<comment type="caution">
    <text evidence="11">The sequence shown here is derived from an EMBL/GenBank/DDBJ whole genome shotgun (WGS) entry which is preliminary data.</text>
</comment>
<evidence type="ECO:0000313" key="11">
    <source>
        <dbReference type="EMBL" id="NKZ00757.1"/>
    </source>
</evidence>
<evidence type="ECO:0000256" key="10">
    <source>
        <dbReference type="SAM" id="MobiDB-lite"/>
    </source>
</evidence>
<keyword evidence="4 9" id="KW-1003">Cell membrane</keyword>
<proteinExistence type="inferred from homology"/>
<feature type="transmembrane region" description="Helical" evidence="9">
    <location>
        <begin position="307"/>
        <end position="329"/>
    </location>
</feature>
<dbReference type="PANTHER" id="PTHR30330:SF1">
    <property type="entry name" value="AMINO-ACID CARRIER PROTEIN ALST"/>
    <property type="match status" value="1"/>
</dbReference>
<feature type="transmembrane region" description="Helical" evidence="9">
    <location>
        <begin position="183"/>
        <end position="204"/>
    </location>
</feature>
<dbReference type="EMBL" id="JAAXPG010000027">
    <property type="protein sequence ID" value="NKZ00757.1"/>
    <property type="molecule type" value="Genomic_DNA"/>
</dbReference>
<keyword evidence="12" id="KW-1185">Reference proteome</keyword>
<feature type="transmembrane region" description="Helical" evidence="9">
    <location>
        <begin position="247"/>
        <end position="267"/>
    </location>
</feature>
<dbReference type="PANTHER" id="PTHR30330">
    <property type="entry name" value="AGSS FAMILY TRANSPORTER, SODIUM-ALANINE"/>
    <property type="match status" value="1"/>
</dbReference>
<dbReference type="RefSeq" id="WP_061081407.1">
    <property type="nucleotide sequence ID" value="NZ_JAAXPG010000027.1"/>
</dbReference>
<organism evidence="11 12">
    <name type="scientific">Nocardiopsis alborubida</name>
    <dbReference type="NCBI Taxonomy" id="146802"/>
    <lineage>
        <taxon>Bacteria</taxon>
        <taxon>Bacillati</taxon>
        <taxon>Actinomycetota</taxon>
        <taxon>Actinomycetes</taxon>
        <taxon>Streptosporangiales</taxon>
        <taxon>Nocardiopsidaceae</taxon>
        <taxon>Nocardiopsis</taxon>
    </lineage>
</organism>
<feature type="transmembrane region" description="Helical" evidence="9">
    <location>
        <begin position="96"/>
        <end position="119"/>
    </location>
</feature>
<feature type="transmembrane region" description="Helical" evidence="9">
    <location>
        <begin position="143"/>
        <end position="163"/>
    </location>
</feature>
<dbReference type="FunFam" id="1.20.1740.10:FF:000004">
    <property type="entry name" value="Sodium:alanine symporter family protein"/>
    <property type="match status" value="1"/>
</dbReference>
<comment type="subcellular location">
    <subcellularLocation>
        <location evidence="1 9">Cell membrane</location>
        <topology evidence="1 9">Multi-pass membrane protein</topology>
    </subcellularLocation>
</comment>
<reference evidence="11 12" key="1">
    <citation type="submission" date="2020-04" db="EMBL/GenBank/DDBJ databases">
        <title>MicrobeNet Type strains.</title>
        <authorList>
            <person name="Nicholson A.C."/>
        </authorList>
    </citation>
    <scope>NUCLEOTIDE SEQUENCE [LARGE SCALE GENOMIC DNA]</scope>
    <source>
        <strain evidence="11 12">ATCC 23612</strain>
    </source>
</reference>
<evidence type="ECO:0000256" key="4">
    <source>
        <dbReference type="ARBA" id="ARBA00022475"/>
    </source>
</evidence>
<protein>
    <submittedName>
        <fullName evidence="11">Amino acid carrier protein</fullName>
    </submittedName>
</protein>
<keyword evidence="6 9" id="KW-0769">Symport</keyword>
<gene>
    <name evidence="11" type="ORF">HGB44_24260</name>
</gene>
<feature type="region of interest" description="Disordered" evidence="10">
    <location>
        <begin position="466"/>
        <end position="543"/>
    </location>
</feature>
<feature type="transmembrane region" description="Helical" evidence="9">
    <location>
        <begin position="12"/>
        <end position="30"/>
    </location>
</feature>
<dbReference type="Gene3D" id="1.20.1740.10">
    <property type="entry name" value="Amino acid/polyamine transporter I"/>
    <property type="match status" value="1"/>
</dbReference>
<evidence type="ECO:0000256" key="8">
    <source>
        <dbReference type="ARBA" id="ARBA00023136"/>
    </source>
</evidence>
<evidence type="ECO:0000256" key="7">
    <source>
        <dbReference type="ARBA" id="ARBA00022989"/>
    </source>
</evidence>
<name>A0A7X6MFR7_9ACTN</name>
<dbReference type="PRINTS" id="PR00175">
    <property type="entry name" value="NAALASMPORT"/>
</dbReference>
<dbReference type="Proteomes" id="UP000553209">
    <property type="component" value="Unassembled WGS sequence"/>
</dbReference>
<comment type="similarity">
    <text evidence="2 9">Belongs to the alanine or glycine:cation symporter (AGCS) (TC 2.A.25) family.</text>
</comment>
<dbReference type="GO" id="GO:0005283">
    <property type="term" value="F:amino acid:sodium symporter activity"/>
    <property type="evidence" value="ECO:0007669"/>
    <property type="project" value="InterPro"/>
</dbReference>
<sequence>MNNAVVAVNDFFWSYFLIPLLIVLAVYFTVRSGIVQVRLLPEMFRVLGSAPGVAPDGRREISSFQAFSISAASRVGTGNIVGVSTAIILGGPGAVFWMWTMAAVLGAAAFVESTLAQLYKVRTSTGFRGGPAYYMEKGLGRRWMGVLFAVIITVTFSLVFNTVQANSIAAAVSTSVGALGGTPGLLLSAVIGLVLVGLTALVIFGGVRRIAHAAQALVPLMAVLYILLGLWVVALNIGELPRVVGDIFASAFGAREFVAGGVGTAIVQGMRRGMFSNEAGLGSAPNAGATASVSHPVKQGLVQTLGVYFDTWLVCSVTAFIVLVHGPQYGEDRGIQVTQGALEASLGEWSLHALTVILFLLAFTSVLGNYYYGETNLQFLDSSPQHMTYFRYAVLAAVFLGSVAPLTLVWNLADISMGVMATVNLLALAPLSGVAFRLLADYSRQLRNGLDPQFTLSKMPGLRNVECWGPASGPQPEDVPRDEGEAPPDPGAVAAEHAGDGEENGPEEAEPHGATAVDEAGDADRSDGDDGPDEENPGSGTER</sequence>
<evidence type="ECO:0000313" key="12">
    <source>
        <dbReference type="Proteomes" id="UP000553209"/>
    </source>
</evidence>
<feature type="transmembrane region" description="Helical" evidence="9">
    <location>
        <begin position="349"/>
        <end position="372"/>
    </location>
</feature>
<feature type="transmembrane region" description="Helical" evidence="9">
    <location>
        <begin position="216"/>
        <end position="235"/>
    </location>
</feature>
<keyword evidence="3 9" id="KW-0813">Transport</keyword>
<dbReference type="AlphaFoldDB" id="A0A7X6MFR7"/>
<dbReference type="GO" id="GO:0005886">
    <property type="term" value="C:plasma membrane"/>
    <property type="evidence" value="ECO:0007669"/>
    <property type="project" value="UniProtKB-SubCell"/>
</dbReference>
<evidence type="ECO:0000256" key="6">
    <source>
        <dbReference type="ARBA" id="ARBA00022847"/>
    </source>
</evidence>
<dbReference type="Pfam" id="PF01235">
    <property type="entry name" value="Na_Ala_symp"/>
    <property type="match status" value="1"/>
</dbReference>
<accession>A0A7X6MFR7</accession>
<keyword evidence="5 9" id="KW-0812">Transmembrane</keyword>
<evidence type="ECO:0000256" key="1">
    <source>
        <dbReference type="ARBA" id="ARBA00004651"/>
    </source>
</evidence>
<evidence type="ECO:0000256" key="9">
    <source>
        <dbReference type="RuleBase" id="RU363064"/>
    </source>
</evidence>
<dbReference type="InterPro" id="IPR001463">
    <property type="entry name" value="Na/Ala_symport"/>
</dbReference>
<feature type="transmembrane region" description="Helical" evidence="9">
    <location>
        <begin position="392"/>
        <end position="413"/>
    </location>
</feature>
<evidence type="ECO:0000256" key="5">
    <source>
        <dbReference type="ARBA" id="ARBA00022692"/>
    </source>
</evidence>
<evidence type="ECO:0000256" key="2">
    <source>
        <dbReference type="ARBA" id="ARBA00009261"/>
    </source>
</evidence>
<dbReference type="NCBIfam" id="TIGR00835">
    <property type="entry name" value="agcS"/>
    <property type="match status" value="1"/>
</dbReference>
<keyword evidence="7 9" id="KW-1133">Transmembrane helix</keyword>
<evidence type="ECO:0000256" key="3">
    <source>
        <dbReference type="ARBA" id="ARBA00022448"/>
    </source>
</evidence>